<dbReference type="InterPro" id="IPR013320">
    <property type="entry name" value="ConA-like_dom_sf"/>
</dbReference>
<name>A0A0F9QRT2_9ZZZZ</name>
<protein>
    <recommendedName>
        <fullName evidence="2">LamG-like jellyroll fold domain-containing protein</fullName>
    </recommendedName>
</protein>
<evidence type="ECO:0008006" key="2">
    <source>
        <dbReference type="Google" id="ProtNLM"/>
    </source>
</evidence>
<dbReference type="SUPFAM" id="SSF49899">
    <property type="entry name" value="Concanavalin A-like lectins/glucanases"/>
    <property type="match status" value="2"/>
</dbReference>
<accession>A0A0F9QRT2</accession>
<dbReference type="AlphaFoldDB" id="A0A0F9QRT2"/>
<comment type="caution">
    <text evidence="1">The sequence shown here is derived from an EMBL/GenBank/DDBJ whole genome shotgun (WGS) entry which is preliminary data.</text>
</comment>
<evidence type="ECO:0000313" key="1">
    <source>
        <dbReference type="EMBL" id="KKN07933.1"/>
    </source>
</evidence>
<reference evidence="1" key="1">
    <citation type="journal article" date="2015" name="Nature">
        <title>Complex archaea that bridge the gap between prokaryotes and eukaryotes.</title>
        <authorList>
            <person name="Spang A."/>
            <person name="Saw J.H."/>
            <person name="Jorgensen S.L."/>
            <person name="Zaremba-Niedzwiedzka K."/>
            <person name="Martijn J."/>
            <person name="Lind A.E."/>
            <person name="van Eijk R."/>
            <person name="Schleper C."/>
            <person name="Guy L."/>
            <person name="Ettema T.J."/>
        </authorList>
    </citation>
    <scope>NUCLEOTIDE SEQUENCE</scope>
</reference>
<organism evidence="1">
    <name type="scientific">marine sediment metagenome</name>
    <dbReference type="NCBI Taxonomy" id="412755"/>
    <lineage>
        <taxon>unclassified sequences</taxon>
        <taxon>metagenomes</taxon>
        <taxon>ecological metagenomes</taxon>
    </lineage>
</organism>
<proteinExistence type="predicted"/>
<dbReference type="Gene3D" id="2.60.120.200">
    <property type="match status" value="2"/>
</dbReference>
<dbReference type="Pfam" id="PF13385">
    <property type="entry name" value="Laminin_G_3"/>
    <property type="match status" value="1"/>
</dbReference>
<gene>
    <name evidence="1" type="ORF">LCGC14_1061870</name>
</gene>
<dbReference type="SUPFAM" id="SSF49785">
    <property type="entry name" value="Galactose-binding domain-like"/>
    <property type="match status" value="1"/>
</dbReference>
<sequence length="1017" mass="108590">MSVTVPRQLPVVFGSDPALMGMKLWLPIDEGAGSRFNNLIDSQNPGLMTGGSWSGGKPSLDGTDDEIRLRRVPIEDFTAIIHYTPTDVSGVNTIFDQGDILIRQSDDDIIYGATDTLNTDYTDTLTAVLTAGEPIAIAVSRTGTTMTIWGFTASGVATDSFTVSGTPLTTNANLIIGSDSRESFVFPALPTLTTENGLLINAGDDVRIGKGSDTLNSALITENWNSIQKTTRIRTELNFVPGDGLIHYFYDNQGTGSAQNRERCYITAAGLLTFNIHDKDSTEHLVTFDVTGWTVGTEYQIVCVIDFKNDAMLLYTDGTVRDSTPTTALSSDAMDAIESTAQVGADTNQANHLNGSMTFQVFSRVWTATEVGDDDPGIPFVVDEDTLVLCNFSDGVTTIAYGNAFQSIASISTVTLTTDDDVGTRWTAGARVVVYDDDDPANVVYTTISGTPSGTSITLADSAAAVSGTNKTIQRNLFVDGGFESAGVANITTDATWTVTKDTSVVLADSQSLKLVNAAGNDNDEVDLPAMTLATSFNAQASLEIKVEAATSPIWVDFDGSATPILSREIGKSLGDNGEFARSFDLDATYYAEAANNGIHDVALEDICISALVKVDSGAGATLQVVTKSNVAPRWQLYLDSGVVFLYLQDSDPDTYYLGGDTDIRDNKWHHIAAVLDRDNAANCKIFLDGKENNTFKSGTLADLGTLTNTHTFNIGARNNGDFILDSQIADVKLYYATGAIWSDAEVLYQFNNPFDYGAGAGTLTDYWTCNDNAADAVVTGAVNNLTASANTEDFATYNWKRYDMTFQADQAAIVPRIRITGAGAGANSATIYLDKMVVKENLVVNGAMEGGADPPASWIATSLSTVTSNTDSHSGTNAAKVVTSATQRGVNTGAAITLVVGEYYTASLWAKISTGTAPLTFYNNNTAFSQIFTLTTSYQLLQVTFKATGANGKIHFQLDSSTGTFYVDDVVLERKDTAPASTADRNRSFAAGAIGAVGVWDMPMGFEEVQQRKDEI</sequence>
<dbReference type="EMBL" id="LAZR01004513">
    <property type="protein sequence ID" value="KKN07933.1"/>
    <property type="molecule type" value="Genomic_DNA"/>
</dbReference>
<dbReference type="InterPro" id="IPR008979">
    <property type="entry name" value="Galactose-bd-like_sf"/>
</dbReference>
<dbReference type="Gene3D" id="2.60.120.260">
    <property type="entry name" value="Galactose-binding domain-like"/>
    <property type="match status" value="2"/>
</dbReference>